<proteinExistence type="predicted"/>
<dbReference type="Proteomes" id="UP000675163">
    <property type="component" value="Unassembled WGS sequence"/>
</dbReference>
<dbReference type="RefSeq" id="WP_209704985.1">
    <property type="nucleotide sequence ID" value="NZ_JAFIDA010000001.1"/>
</dbReference>
<keyword evidence="1" id="KW-0413">Isomerase</keyword>
<dbReference type="PANTHER" id="PTHR43459">
    <property type="entry name" value="ENOYL-COA HYDRATASE"/>
    <property type="match status" value="1"/>
</dbReference>
<dbReference type="CDD" id="cd06558">
    <property type="entry name" value="crotonase-like"/>
    <property type="match status" value="1"/>
</dbReference>
<organism evidence="1 2">
    <name type="scientific">Leucobacter exalbidus</name>
    <dbReference type="NCBI Taxonomy" id="662960"/>
    <lineage>
        <taxon>Bacteria</taxon>
        <taxon>Bacillati</taxon>
        <taxon>Actinomycetota</taxon>
        <taxon>Actinomycetes</taxon>
        <taxon>Micrococcales</taxon>
        <taxon>Microbacteriaceae</taxon>
        <taxon>Leucobacter</taxon>
    </lineage>
</organism>
<dbReference type="GO" id="GO:0016853">
    <property type="term" value="F:isomerase activity"/>
    <property type="evidence" value="ECO:0007669"/>
    <property type="project" value="UniProtKB-KW"/>
</dbReference>
<evidence type="ECO:0000313" key="1">
    <source>
        <dbReference type="EMBL" id="MBP1326006.1"/>
    </source>
</evidence>
<dbReference type="InterPro" id="IPR029045">
    <property type="entry name" value="ClpP/crotonase-like_dom_sf"/>
</dbReference>
<dbReference type="Gene3D" id="3.90.226.10">
    <property type="entry name" value="2-enoyl-CoA Hydratase, Chain A, domain 1"/>
    <property type="match status" value="1"/>
</dbReference>
<sequence>MTASVLLGIDAGIARITLNRPASLNAFDADMAHAWVAAVTDALAHPETRAIIIAAEGRAFCAGGDVRAMAEMPDREDALTSLAEVINVGLAALVESSIPVVAAAHGTTAGGGLGVLLASDYAVVGESSRVGALYAGVGLTPDLSVTALLARAVGERRALQLTLQDRLLPAKEAQEWGLVAEVVADDAVLERAETIARHWVDGAAYAYGQAKRLIRSQPSRSFREQLAEEARTIGATSVTAEAEKRIQAFAAR</sequence>
<gene>
    <name evidence="1" type="ORF">JOF28_001238</name>
</gene>
<accession>A0A940PXJ2</accession>
<dbReference type="EMBL" id="JAFIDA010000001">
    <property type="protein sequence ID" value="MBP1326006.1"/>
    <property type="molecule type" value="Genomic_DNA"/>
</dbReference>
<reference evidence="1" key="1">
    <citation type="submission" date="2021-02" db="EMBL/GenBank/DDBJ databases">
        <title>Sequencing the genomes of 1000 actinobacteria strains.</title>
        <authorList>
            <person name="Klenk H.-P."/>
        </authorList>
    </citation>
    <scope>NUCLEOTIDE SEQUENCE</scope>
    <source>
        <strain evidence="1">DSM 22850</strain>
    </source>
</reference>
<evidence type="ECO:0000313" key="2">
    <source>
        <dbReference type="Proteomes" id="UP000675163"/>
    </source>
</evidence>
<comment type="caution">
    <text evidence="1">The sequence shown here is derived from an EMBL/GenBank/DDBJ whole genome shotgun (WGS) entry which is preliminary data.</text>
</comment>
<dbReference type="InterPro" id="IPR001753">
    <property type="entry name" value="Enoyl-CoA_hydra/iso"/>
</dbReference>
<protein>
    <submittedName>
        <fullName evidence="1">2-(1,2-epoxy-1,2-dihydrophenyl)acetyl-CoA isomerase</fullName>
        <ecNumber evidence="1">5.3.3.18</ecNumber>
    </submittedName>
</protein>
<keyword evidence="2" id="KW-1185">Reference proteome</keyword>
<dbReference type="PANTHER" id="PTHR43459:SF1">
    <property type="entry name" value="EG:BACN32G11.4 PROTEIN"/>
    <property type="match status" value="1"/>
</dbReference>
<dbReference type="Pfam" id="PF00378">
    <property type="entry name" value="ECH_1"/>
    <property type="match status" value="1"/>
</dbReference>
<dbReference type="SUPFAM" id="SSF52096">
    <property type="entry name" value="ClpP/crotonase"/>
    <property type="match status" value="1"/>
</dbReference>
<name>A0A940PXJ2_9MICO</name>
<dbReference type="AlphaFoldDB" id="A0A940PXJ2"/>
<dbReference type="EC" id="5.3.3.18" evidence="1"/>